<feature type="signal peptide" evidence="1">
    <location>
        <begin position="1"/>
        <end position="19"/>
    </location>
</feature>
<evidence type="ECO:0000313" key="3">
    <source>
        <dbReference type="Proteomes" id="UP000198412"/>
    </source>
</evidence>
<keyword evidence="3" id="KW-1185">Reference proteome</keyword>
<dbReference type="SUPFAM" id="SSF56935">
    <property type="entry name" value="Porins"/>
    <property type="match status" value="1"/>
</dbReference>
<dbReference type="EMBL" id="FZNX01000004">
    <property type="protein sequence ID" value="SNR69035.1"/>
    <property type="molecule type" value="Genomic_DNA"/>
</dbReference>
<evidence type="ECO:0000256" key="1">
    <source>
        <dbReference type="SAM" id="SignalP"/>
    </source>
</evidence>
<dbReference type="InterPro" id="IPR023614">
    <property type="entry name" value="Porin_dom_sf"/>
</dbReference>
<gene>
    <name evidence="2" type="ORF">SAMN04488111_2489</name>
</gene>
<organism evidence="2 3">
    <name type="scientific">Lutibacter flavus</name>
    <dbReference type="NCBI Taxonomy" id="691689"/>
    <lineage>
        <taxon>Bacteria</taxon>
        <taxon>Pseudomonadati</taxon>
        <taxon>Bacteroidota</taxon>
        <taxon>Flavobacteriia</taxon>
        <taxon>Flavobacteriales</taxon>
        <taxon>Flavobacteriaceae</taxon>
        <taxon>Lutibacter</taxon>
    </lineage>
</organism>
<dbReference type="Proteomes" id="UP000198412">
    <property type="component" value="Unassembled WGS sequence"/>
</dbReference>
<dbReference type="Gene3D" id="2.40.160.10">
    <property type="entry name" value="Porin"/>
    <property type="match status" value="1"/>
</dbReference>
<dbReference type="AlphaFoldDB" id="A0A238YCT2"/>
<keyword evidence="1" id="KW-0732">Signal</keyword>
<name>A0A238YCT2_9FLAO</name>
<proteinExistence type="predicted"/>
<dbReference type="RefSeq" id="WP_089378773.1">
    <property type="nucleotide sequence ID" value="NZ_FZNX01000004.1"/>
</dbReference>
<reference evidence="3" key="1">
    <citation type="submission" date="2017-06" db="EMBL/GenBank/DDBJ databases">
        <authorList>
            <person name="Varghese N."/>
            <person name="Submissions S."/>
        </authorList>
    </citation>
    <scope>NUCLEOTIDE SEQUENCE [LARGE SCALE GENOMIC DNA]</scope>
    <source>
        <strain evidence="3">DSM 27993</strain>
    </source>
</reference>
<accession>A0A238YCT2</accession>
<sequence>MKRIILPLIAMFFVSNLVAQQDSKPSKTQFMIRGYGSAGFQALNDEGEKESSFNNGTFAPIILFKFSDKFMFETEMEFAYENGELETALEYANAMYTVNKYITIRAGKFLLPYGTFMERLHPSWINKLSSVPLGFGHDGITPSSGVGVELRGAFILNGSRFNYALYSTNGPTLNDGNDEPEEAGILHFDNYEDNNKNKSVGGRIGFLPFTDSSTEVGFSFLNAKVGDKDSNYKDVSSNLIAYDFSFVKKVNSLGGIIDIKAQYNTSVTDDANYIEVHEDGDEEEYTFENSSDSFYAQLSFKPTMSASNFLKNIELVGRYSELNTPEGAEWESNVNQTAFGVNYWLSWRSAIKVNYQITDGTGGHGGGRIDNKIFTIQWAFGI</sequence>
<dbReference type="OrthoDB" id="106501at2"/>
<protein>
    <recommendedName>
        <fullName evidence="4">Phosphate-selective porin O and P</fullName>
    </recommendedName>
</protein>
<evidence type="ECO:0008006" key="4">
    <source>
        <dbReference type="Google" id="ProtNLM"/>
    </source>
</evidence>
<feature type="chain" id="PRO_5012195794" description="Phosphate-selective porin O and P" evidence="1">
    <location>
        <begin position="20"/>
        <end position="382"/>
    </location>
</feature>
<evidence type="ECO:0000313" key="2">
    <source>
        <dbReference type="EMBL" id="SNR69035.1"/>
    </source>
</evidence>